<reference evidence="2" key="1">
    <citation type="submission" date="2022-01" db="EMBL/GenBank/DDBJ databases">
        <title>Antribacter sp. nov., isolated from Guizhou of China.</title>
        <authorList>
            <person name="Chengliang C."/>
            <person name="Ya Z."/>
        </authorList>
    </citation>
    <scope>NUCLEOTIDE SEQUENCE</scope>
    <source>
        <strain evidence="2">KLBMP 9083</strain>
    </source>
</reference>
<evidence type="ECO:0000259" key="1">
    <source>
        <dbReference type="Pfam" id="PF00561"/>
    </source>
</evidence>
<dbReference type="Gene3D" id="3.40.50.1820">
    <property type="entry name" value="alpha/beta hydrolase"/>
    <property type="match status" value="1"/>
</dbReference>
<organism evidence="2 3">
    <name type="scientific">Antribacter soli</name>
    <dbReference type="NCBI Taxonomy" id="2910976"/>
    <lineage>
        <taxon>Bacteria</taxon>
        <taxon>Bacillati</taxon>
        <taxon>Actinomycetota</taxon>
        <taxon>Actinomycetes</taxon>
        <taxon>Micrococcales</taxon>
        <taxon>Promicromonosporaceae</taxon>
        <taxon>Antribacter</taxon>
    </lineage>
</organism>
<name>A0AA41U6B6_9MICO</name>
<dbReference type="RefSeq" id="WP_236088638.1">
    <property type="nucleotide sequence ID" value="NZ_JAKGSG010000025.1"/>
</dbReference>
<dbReference type="AlphaFoldDB" id="A0AA41U6B6"/>
<dbReference type="PANTHER" id="PTHR43433">
    <property type="entry name" value="HYDROLASE, ALPHA/BETA FOLD FAMILY PROTEIN"/>
    <property type="match status" value="1"/>
</dbReference>
<proteinExistence type="predicted"/>
<dbReference type="Pfam" id="PF00561">
    <property type="entry name" value="Abhydrolase_1"/>
    <property type="match status" value="1"/>
</dbReference>
<dbReference type="GO" id="GO:0004806">
    <property type="term" value="F:triacylglycerol lipase activity"/>
    <property type="evidence" value="ECO:0007669"/>
    <property type="project" value="TreeGrafter"/>
</dbReference>
<dbReference type="EMBL" id="JAKGSG010000025">
    <property type="protein sequence ID" value="MCF4120868.1"/>
    <property type="molecule type" value="Genomic_DNA"/>
</dbReference>
<keyword evidence="2" id="KW-0378">Hydrolase</keyword>
<keyword evidence="3" id="KW-1185">Reference proteome</keyword>
<dbReference type="InterPro" id="IPR000073">
    <property type="entry name" value="AB_hydrolase_1"/>
</dbReference>
<evidence type="ECO:0000313" key="2">
    <source>
        <dbReference type="EMBL" id="MCF4120868.1"/>
    </source>
</evidence>
<dbReference type="PRINTS" id="PR00111">
    <property type="entry name" value="ABHYDROLASE"/>
</dbReference>
<dbReference type="InterPro" id="IPR029058">
    <property type="entry name" value="AB_hydrolase_fold"/>
</dbReference>
<dbReference type="InterPro" id="IPR050471">
    <property type="entry name" value="AB_hydrolase"/>
</dbReference>
<gene>
    <name evidence="2" type="ORF">L1785_07735</name>
</gene>
<accession>A0AA41U6B6</accession>
<dbReference type="Proteomes" id="UP001165405">
    <property type="component" value="Unassembled WGS sequence"/>
</dbReference>
<dbReference type="SUPFAM" id="SSF53474">
    <property type="entry name" value="alpha/beta-Hydrolases"/>
    <property type="match status" value="1"/>
</dbReference>
<sequence length="276" mass="28646">MLPVRGAVLCVETFGEPEDPAILLISGITAPMDGWDDDLCAALADGGRYVIRYDHRDTGRSTTDPPGHPSYTGRDLALDPLGVLDALGIARAHLVGISMGGGIAQSLAIDHPDRVASLTLVATSPVTSTGRDLPIGPAMRAAFADPPPAPDWSDPEVVVRHLADGERVYAGPGFDAERGLTIARRIVARSVNPAAAANHWLVSGGDPGGTLADVVAPTLVLHGAADPFFPLEHGQALAAAVPGARLVVLEGTGHQVPPRSTWDVVVPEILRHTALS</sequence>
<dbReference type="GO" id="GO:0046503">
    <property type="term" value="P:glycerolipid catabolic process"/>
    <property type="evidence" value="ECO:0007669"/>
    <property type="project" value="TreeGrafter"/>
</dbReference>
<feature type="domain" description="AB hydrolase-1" evidence="1">
    <location>
        <begin position="20"/>
        <end position="254"/>
    </location>
</feature>
<dbReference type="PANTHER" id="PTHR43433:SF5">
    <property type="entry name" value="AB HYDROLASE-1 DOMAIN-CONTAINING PROTEIN"/>
    <property type="match status" value="1"/>
</dbReference>
<comment type="caution">
    <text evidence="2">The sequence shown here is derived from an EMBL/GenBank/DDBJ whole genome shotgun (WGS) entry which is preliminary data.</text>
</comment>
<evidence type="ECO:0000313" key="3">
    <source>
        <dbReference type="Proteomes" id="UP001165405"/>
    </source>
</evidence>
<protein>
    <submittedName>
        <fullName evidence="2">Alpha/beta fold hydrolase</fullName>
    </submittedName>
</protein>